<reference evidence="1 2" key="1">
    <citation type="submission" date="2019-12" db="EMBL/GenBank/DDBJ databases">
        <title>Draft genome sequences Bradyrhizobium cajani AMBPC1010, Bradyrhizobium pachyrhizi AMBPC1040 and Bradyrhizobium yuanmingense ALSPC3051, three plant growth promoting strains isolated from nodules of Cajanus cajan L. in Dominican Republic.</title>
        <authorList>
            <person name="Flores-Felix J.D."/>
            <person name="Araujo J."/>
            <person name="Diaz-Alcantara C."/>
            <person name="Gonzalez-Andres F."/>
            <person name="Velazquez E."/>
        </authorList>
    </citation>
    <scope>NUCLEOTIDE SEQUENCE [LARGE SCALE GENOMIC DNA]</scope>
    <source>
        <strain evidence="1 2">1010</strain>
    </source>
</reference>
<dbReference type="RefSeq" id="WP_157335636.1">
    <property type="nucleotide sequence ID" value="NZ_JANADL010000015.1"/>
</dbReference>
<proteinExistence type="predicted"/>
<keyword evidence="2" id="KW-1185">Reference proteome</keyword>
<organism evidence="1 2">
    <name type="scientific">Bradyrhizobium cajani</name>
    <dbReference type="NCBI Taxonomy" id="1928661"/>
    <lineage>
        <taxon>Bacteria</taxon>
        <taxon>Pseudomonadati</taxon>
        <taxon>Pseudomonadota</taxon>
        <taxon>Alphaproteobacteria</taxon>
        <taxon>Hyphomicrobiales</taxon>
        <taxon>Nitrobacteraceae</taxon>
        <taxon>Bradyrhizobium</taxon>
    </lineage>
</organism>
<protein>
    <submittedName>
        <fullName evidence="1">Uncharacterized protein</fullName>
    </submittedName>
</protein>
<comment type="caution">
    <text evidence="1">The sequence shown here is derived from an EMBL/GenBank/DDBJ whole genome shotgun (WGS) entry which is preliminary data.</text>
</comment>
<dbReference type="Proteomes" id="UP000449969">
    <property type="component" value="Unassembled WGS sequence"/>
</dbReference>
<dbReference type="EMBL" id="WQNE01000038">
    <property type="protein sequence ID" value="MVT77733.1"/>
    <property type="molecule type" value="Genomic_DNA"/>
</dbReference>
<gene>
    <name evidence="1" type="ORF">GPL20_32560</name>
</gene>
<evidence type="ECO:0000313" key="1">
    <source>
        <dbReference type="EMBL" id="MVT77733.1"/>
    </source>
</evidence>
<dbReference type="AlphaFoldDB" id="A0A844TFB2"/>
<accession>A0A844TFB2</accession>
<sequence>MFFSKARTRTFRVIVTQKKFNSSMSLEKEPAGAFNKAQRLNEQVQRIPHLPHLQGLAGLTCPVGSAERIRVRRSKPEQRLTRG</sequence>
<evidence type="ECO:0000313" key="2">
    <source>
        <dbReference type="Proteomes" id="UP000449969"/>
    </source>
</evidence>
<name>A0A844TFB2_9BRAD</name>